<name>A0A512AYW8_9BACT</name>
<dbReference type="Proteomes" id="UP000321532">
    <property type="component" value="Unassembled WGS sequence"/>
</dbReference>
<feature type="transmembrane region" description="Helical" evidence="1">
    <location>
        <begin position="14"/>
        <end position="33"/>
    </location>
</feature>
<evidence type="ECO:0000259" key="2">
    <source>
        <dbReference type="Pfam" id="PF06713"/>
    </source>
</evidence>
<keyword evidence="4" id="KW-1185">Reference proteome</keyword>
<dbReference type="InterPro" id="IPR009589">
    <property type="entry name" value="PH_YyaB-like"/>
</dbReference>
<evidence type="ECO:0000256" key="1">
    <source>
        <dbReference type="SAM" id="Phobius"/>
    </source>
</evidence>
<evidence type="ECO:0000313" key="4">
    <source>
        <dbReference type="Proteomes" id="UP000321532"/>
    </source>
</evidence>
<feature type="transmembrane region" description="Helical" evidence="1">
    <location>
        <begin position="39"/>
        <end position="56"/>
    </location>
</feature>
<evidence type="ECO:0000313" key="3">
    <source>
        <dbReference type="EMBL" id="GEO04915.1"/>
    </source>
</evidence>
<keyword evidence="1" id="KW-0472">Membrane</keyword>
<dbReference type="OrthoDB" id="1261156at2"/>
<organism evidence="3 4">
    <name type="scientific">Adhaeribacter aerolatus</name>
    <dbReference type="NCBI Taxonomy" id="670289"/>
    <lineage>
        <taxon>Bacteria</taxon>
        <taxon>Pseudomonadati</taxon>
        <taxon>Bacteroidota</taxon>
        <taxon>Cytophagia</taxon>
        <taxon>Cytophagales</taxon>
        <taxon>Hymenobacteraceae</taxon>
        <taxon>Adhaeribacter</taxon>
    </lineage>
</organism>
<feature type="domain" description="Uncharacterized protein YyaB-like PH" evidence="2">
    <location>
        <begin position="59"/>
        <end position="135"/>
    </location>
</feature>
<dbReference type="AlphaFoldDB" id="A0A512AYW8"/>
<dbReference type="RefSeq" id="WP_146898173.1">
    <property type="nucleotide sequence ID" value="NZ_BJYS01000018.1"/>
</dbReference>
<sequence length="142" mass="16503">MSAPGYNRIYYSKISWGLLIFILVAFAAPLIMLLVQRQWVGLAIVLLTGLVPLSIYRNTRYEIRDNQLLITCGFLYKQRVDLNRIRSIQNSRNLISSPALSFDRQKIKYNTYDDVLISLKDEDKEEFYATIKQLNPAVKILQ</sequence>
<dbReference type="GO" id="GO:0030153">
    <property type="term" value="P:bacteriocin immunity"/>
    <property type="evidence" value="ECO:0007669"/>
    <property type="project" value="InterPro"/>
</dbReference>
<keyword evidence="1" id="KW-1133">Transmembrane helix</keyword>
<keyword evidence="1" id="KW-0812">Transmembrane</keyword>
<reference evidence="3 4" key="1">
    <citation type="submission" date="2019-07" db="EMBL/GenBank/DDBJ databases">
        <title>Whole genome shotgun sequence of Adhaeribacter aerolatus NBRC 106133.</title>
        <authorList>
            <person name="Hosoyama A."/>
            <person name="Uohara A."/>
            <person name="Ohji S."/>
            <person name="Ichikawa N."/>
        </authorList>
    </citation>
    <scope>NUCLEOTIDE SEQUENCE [LARGE SCALE GENOMIC DNA]</scope>
    <source>
        <strain evidence="3 4">NBRC 106133</strain>
    </source>
</reference>
<dbReference type="EMBL" id="BJYS01000018">
    <property type="protein sequence ID" value="GEO04915.1"/>
    <property type="molecule type" value="Genomic_DNA"/>
</dbReference>
<gene>
    <name evidence="3" type="ORF">AAE02nite_25790</name>
</gene>
<protein>
    <recommendedName>
        <fullName evidence="2">Uncharacterized protein YyaB-like PH domain-containing protein</fullName>
    </recommendedName>
</protein>
<proteinExistence type="predicted"/>
<comment type="caution">
    <text evidence="3">The sequence shown here is derived from an EMBL/GenBank/DDBJ whole genome shotgun (WGS) entry which is preliminary data.</text>
</comment>
<dbReference type="Pfam" id="PF06713">
    <property type="entry name" value="bPH_4"/>
    <property type="match status" value="1"/>
</dbReference>
<accession>A0A512AYW8</accession>